<gene>
    <name evidence="1" type="ORF">BN000_01452</name>
</gene>
<dbReference type="EMBL" id="CTEC01000001">
    <property type="protein sequence ID" value="CQD07285.1"/>
    <property type="molecule type" value="Genomic_DNA"/>
</dbReference>
<keyword evidence="2" id="KW-1185">Reference proteome</keyword>
<evidence type="ECO:0000313" key="1">
    <source>
        <dbReference type="EMBL" id="CQD07285.1"/>
    </source>
</evidence>
<protein>
    <submittedName>
        <fullName evidence="1">Uncharacterized protein</fullName>
    </submittedName>
</protein>
<evidence type="ECO:0000313" key="2">
    <source>
        <dbReference type="Proteomes" id="UP000199601"/>
    </source>
</evidence>
<dbReference type="AlphaFoldDB" id="A0A0U1D6C5"/>
<accession>A0A0U1D6C5</accession>
<organism evidence="1 2">
    <name type="scientific">Mycobacterium europaeum</name>
    <dbReference type="NCBI Taxonomy" id="761804"/>
    <lineage>
        <taxon>Bacteria</taxon>
        <taxon>Bacillati</taxon>
        <taxon>Actinomycetota</taxon>
        <taxon>Actinomycetes</taxon>
        <taxon>Mycobacteriales</taxon>
        <taxon>Mycobacteriaceae</taxon>
        <taxon>Mycobacterium</taxon>
        <taxon>Mycobacterium simiae complex</taxon>
    </lineage>
</organism>
<proteinExistence type="predicted"/>
<name>A0A0U1D6C5_9MYCO</name>
<sequence length="247" mass="26852">MARPGGRWASQTSGLSVPYRAAQLGADKQAVRGLRVICRSAVWSLVATSEHHRSSVRQSKASLTVGSVARWAVSCCRPRRRVLYYLHTVPVEVGLVVATMGANVAGGTAFVALVENSQLLDTPPYALAPSEVHGAVASLSKFEEDVSRQLNLWNVQKLVVLEPETTYRAPYSGFVDRIGVESVLLLSAHRSGIPTFRISRQKVRSLLGLGRQLKFEVLAAERLTPVGPHWKNKRDCAALAALAGEME</sequence>
<reference evidence="2" key="1">
    <citation type="submission" date="2015-03" db="EMBL/GenBank/DDBJ databases">
        <authorList>
            <person name="Urmite Genomes"/>
        </authorList>
    </citation>
    <scope>NUCLEOTIDE SEQUENCE [LARGE SCALE GENOMIC DNA]</scope>
    <source>
        <strain evidence="2">CSUR P1344</strain>
    </source>
</reference>
<dbReference type="Proteomes" id="UP000199601">
    <property type="component" value="Unassembled WGS sequence"/>
</dbReference>